<dbReference type="Proteomes" id="UP000623608">
    <property type="component" value="Unassembled WGS sequence"/>
</dbReference>
<evidence type="ECO:0000313" key="4">
    <source>
        <dbReference type="Proteomes" id="UP000623608"/>
    </source>
</evidence>
<dbReference type="RefSeq" id="WP_203811015.1">
    <property type="nucleotide sequence ID" value="NZ_BOMY01000038.1"/>
</dbReference>
<protein>
    <recommendedName>
        <fullName evidence="2">Peptidase C14 caspase domain-containing protein</fullName>
    </recommendedName>
</protein>
<evidence type="ECO:0000313" key="3">
    <source>
        <dbReference type="EMBL" id="GIF23107.1"/>
    </source>
</evidence>
<dbReference type="PANTHER" id="PTHR48104:SF30">
    <property type="entry name" value="METACASPASE-1"/>
    <property type="match status" value="1"/>
</dbReference>
<dbReference type="GO" id="GO:0005737">
    <property type="term" value="C:cytoplasm"/>
    <property type="evidence" value="ECO:0007669"/>
    <property type="project" value="TreeGrafter"/>
</dbReference>
<feature type="domain" description="Peptidase C14 caspase" evidence="2">
    <location>
        <begin position="5"/>
        <end position="256"/>
    </location>
</feature>
<proteinExistence type="predicted"/>
<accession>A0A919TWP7</accession>
<evidence type="ECO:0000259" key="2">
    <source>
        <dbReference type="Pfam" id="PF00656"/>
    </source>
</evidence>
<dbReference type="PANTHER" id="PTHR48104">
    <property type="entry name" value="METACASPASE-4"/>
    <property type="match status" value="1"/>
</dbReference>
<dbReference type="SUPFAM" id="SSF52129">
    <property type="entry name" value="Caspase-like"/>
    <property type="match status" value="1"/>
</dbReference>
<dbReference type="Gene3D" id="3.40.50.1460">
    <property type="match status" value="1"/>
</dbReference>
<sequence>MTTLYALLVGINEYASAEVPNLRGCVRDVQSVAAYLRRNNTDTRLRIKFRCDREATRDGVVEAIRTHLGQAGPEDTVLFWFSGHGSQAACPDWAWFAEPTRQLQTLVCADSRTGEVPDLWDKELSVLLDEVGRHAAHVAVVLDSCHSDGATRDLPTGPTAFRNVPEAAPRNLSSLVSELIQHTAAADRPEHIAMTACRSTERARETVLDGGIRGVFSWSLLRALDQLGPLATYRELAAAARTGVEQRVRDQTPQLRPAASTLADHAFLSPQPGVHGAAMRMRYLRGDWEIDAGAVHGLPVGDGLRVGVRGGSPTQQATVTTVQAQHSLVLPAGSWAPARDRQYPMVITHVPLPRLTVSVNGYCHGAVERLLRELHTAAPGGGPSPHVRDVEPGSPADLRADVDPSGMVRLGDAHGRPLSEVPAGEAVRALEHIARWTLLSTLANPRSGLAGSVRLEIMEAPAGVLIAPPVGGSVLEPTGGELTLNYLRDDLGWRSPEVFIRLHNTSDRELFCVLLDLTPRFRVHATLFPGDFIAPRARAAALDGRGIRAYLPDGMTPEPGVRVRDRLTLLVAEQPFGAEPFLLPELGGRLSRERGVWNSRGLLEQIGDGVVRRDLSPAEPDRGSYDWAVESLTLVTAVPD</sequence>
<gene>
    <name evidence="3" type="ORF">Ate02nite_58370</name>
</gene>
<dbReference type="EMBL" id="BOMY01000038">
    <property type="protein sequence ID" value="GIF23107.1"/>
    <property type="molecule type" value="Genomic_DNA"/>
</dbReference>
<dbReference type="InterPro" id="IPR029030">
    <property type="entry name" value="Caspase-like_dom_sf"/>
</dbReference>
<comment type="caution">
    <text evidence="3">The sequence shown here is derived from an EMBL/GenBank/DDBJ whole genome shotgun (WGS) entry which is preliminary data.</text>
</comment>
<organism evidence="3 4">
    <name type="scientific">Paractinoplanes tereljensis</name>
    <dbReference type="NCBI Taxonomy" id="571912"/>
    <lineage>
        <taxon>Bacteria</taxon>
        <taxon>Bacillati</taxon>
        <taxon>Actinomycetota</taxon>
        <taxon>Actinomycetes</taxon>
        <taxon>Micromonosporales</taxon>
        <taxon>Micromonosporaceae</taxon>
        <taxon>Paractinoplanes</taxon>
    </lineage>
</organism>
<name>A0A919TWP7_9ACTN</name>
<keyword evidence="4" id="KW-1185">Reference proteome</keyword>
<dbReference type="InterPro" id="IPR011600">
    <property type="entry name" value="Pept_C14_caspase"/>
</dbReference>
<evidence type="ECO:0000256" key="1">
    <source>
        <dbReference type="SAM" id="MobiDB-lite"/>
    </source>
</evidence>
<feature type="region of interest" description="Disordered" evidence="1">
    <location>
        <begin position="376"/>
        <end position="416"/>
    </location>
</feature>
<dbReference type="GO" id="GO:0004197">
    <property type="term" value="F:cysteine-type endopeptidase activity"/>
    <property type="evidence" value="ECO:0007669"/>
    <property type="project" value="InterPro"/>
</dbReference>
<dbReference type="AlphaFoldDB" id="A0A919TWP7"/>
<dbReference type="GO" id="GO:0006508">
    <property type="term" value="P:proteolysis"/>
    <property type="evidence" value="ECO:0007669"/>
    <property type="project" value="InterPro"/>
</dbReference>
<dbReference type="Pfam" id="PF00656">
    <property type="entry name" value="Peptidase_C14"/>
    <property type="match status" value="1"/>
</dbReference>
<dbReference type="InterPro" id="IPR050452">
    <property type="entry name" value="Metacaspase"/>
</dbReference>
<reference evidence="3" key="1">
    <citation type="submission" date="2021-01" db="EMBL/GenBank/DDBJ databases">
        <title>Whole genome shotgun sequence of Actinoplanes tereljensis NBRC 105297.</title>
        <authorList>
            <person name="Komaki H."/>
            <person name="Tamura T."/>
        </authorList>
    </citation>
    <scope>NUCLEOTIDE SEQUENCE</scope>
    <source>
        <strain evidence="3">NBRC 105297</strain>
    </source>
</reference>